<feature type="compositionally biased region" description="Basic and acidic residues" evidence="1">
    <location>
        <begin position="24"/>
        <end position="37"/>
    </location>
</feature>
<comment type="caution">
    <text evidence="2">The sequence shown here is derived from an EMBL/GenBank/DDBJ whole genome shotgun (WGS) entry which is preliminary data.</text>
</comment>
<protein>
    <submittedName>
        <fullName evidence="2">Uncharacterized protein</fullName>
    </submittedName>
</protein>
<sequence>MKAAARLMEKIVPGASAMKAKSSSKKDQYLLKRRDAPEASSSTAHRQPQLLDALPPVLAPALDDGPPRFPASGDPPTPPLPGISIVDEDFMLLQRRTPLVEVPSPAAHQAQPTEGPAGVASASGRKVPMSMLALTP</sequence>
<feature type="region of interest" description="Disordered" evidence="1">
    <location>
        <begin position="15"/>
        <end position="84"/>
    </location>
</feature>
<feature type="compositionally biased region" description="Low complexity" evidence="1">
    <location>
        <begin position="50"/>
        <end position="64"/>
    </location>
</feature>
<evidence type="ECO:0000313" key="3">
    <source>
        <dbReference type="Proteomes" id="UP000604825"/>
    </source>
</evidence>
<dbReference type="AlphaFoldDB" id="A0A811PYG0"/>
<proteinExistence type="predicted"/>
<keyword evidence="3" id="KW-1185">Reference proteome</keyword>
<feature type="region of interest" description="Disordered" evidence="1">
    <location>
        <begin position="103"/>
        <end position="136"/>
    </location>
</feature>
<accession>A0A811PYG0</accession>
<feature type="compositionally biased region" description="Pro residues" evidence="1">
    <location>
        <begin position="67"/>
        <end position="81"/>
    </location>
</feature>
<organism evidence="2 3">
    <name type="scientific">Miscanthus lutarioriparius</name>
    <dbReference type="NCBI Taxonomy" id="422564"/>
    <lineage>
        <taxon>Eukaryota</taxon>
        <taxon>Viridiplantae</taxon>
        <taxon>Streptophyta</taxon>
        <taxon>Embryophyta</taxon>
        <taxon>Tracheophyta</taxon>
        <taxon>Spermatophyta</taxon>
        <taxon>Magnoliopsida</taxon>
        <taxon>Liliopsida</taxon>
        <taxon>Poales</taxon>
        <taxon>Poaceae</taxon>
        <taxon>PACMAD clade</taxon>
        <taxon>Panicoideae</taxon>
        <taxon>Andropogonodae</taxon>
        <taxon>Andropogoneae</taxon>
        <taxon>Saccharinae</taxon>
        <taxon>Miscanthus</taxon>
    </lineage>
</organism>
<dbReference type="Proteomes" id="UP000604825">
    <property type="component" value="Unassembled WGS sequence"/>
</dbReference>
<evidence type="ECO:0000313" key="2">
    <source>
        <dbReference type="EMBL" id="CAD6248464.1"/>
    </source>
</evidence>
<dbReference type="OrthoDB" id="62853at2759"/>
<dbReference type="EMBL" id="CAJGYO010000007">
    <property type="protein sequence ID" value="CAD6248464.1"/>
    <property type="molecule type" value="Genomic_DNA"/>
</dbReference>
<gene>
    <name evidence="2" type="ORF">NCGR_LOCUS32594</name>
</gene>
<evidence type="ECO:0000256" key="1">
    <source>
        <dbReference type="SAM" id="MobiDB-lite"/>
    </source>
</evidence>
<name>A0A811PYG0_9POAL</name>
<reference evidence="2" key="1">
    <citation type="submission" date="2020-10" db="EMBL/GenBank/DDBJ databases">
        <authorList>
            <person name="Han B."/>
            <person name="Lu T."/>
            <person name="Zhao Q."/>
            <person name="Huang X."/>
            <person name="Zhao Y."/>
        </authorList>
    </citation>
    <scope>NUCLEOTIDE SEQUENCE</scope>
</reference>